<dbReference type="GO" id="GO:0008270">
    <property type="term" value="F:zinc ion binding"/>
    <property type="evidence" value="ECO:0007669"/>
    <property type="project" value="UniProtKB-KW"/>
</dbReference>
<dbReference type="SMART" id="SM00355">
    <property type="entry name" value="ZnF_C2H2"/>
    <property type="match status" value="3"/>
</dbReference>
<dbReference type="FunFam" id="3.30.160.60:FF:000624">
    <property type="entry name" value="zinc finger protein 697"/>
    <property type="match status" value="1"/>
</dbReference>
<feature type="domain" description="C2H2-type" evidence="12">
    <location>
        <begin position="444"/>
        <end position="471"/>
    </location>
</feature>
<dbReference type="Gene3D" id="3.30.160.60">
    <property type="entry name" value="Classic Zinc Finger"/>
    <property type="match status" value="3"/>
</dbReference>
<keyword evidence="4 10" id="KW-0863">Zinc-finger</keyword>
<evidence type="ECO:0000256" key="11">
    <source>
        <dbReference type="SAM" id="MobiDB-lite"/>
    </source>
</evidence>
<sequence length="488" mass="54121">MDTMLNSSLSPPESPQHISKMFERSVDLNAVNEILNCTYLNKKQQAMCGKRKYSEFNLPLPNLPTPQPSDSESDEIDIPMKKKICSHDCELARLLLSSTPPRTPSPVEEQKITSVPVSVIMKVNKDGVCSSVPVASNFPLINNIDSSNPKSNTDSSDNSNFDEINNSDRSSLSNINYSTLQLTQENFDSSQNILKSIKFKMSTRKEEIIVENKDTNRNNPKFQIRNGCSLPPSSSPPFMNIHDYGRFPANHTFPSSSFPSLQTSSQSQKAIAIAPKPVYHPIMTMPESAQTVILTEGTFIPVQSSTSGSLQTVTGSLIPVNSSSNVGGSLIPVTANNSGSVTHFMLSPPGSPDSPQICPSFVFFAAGTQVETKEQVADPRRRVFECEYEGCGKNYFKSSHLKAHMRTHTGEKPFVCQWPECGRRFSRSDELSRHKRTHTGEKKFGCNVCGRRFMRSDHLAKHTKRHTKETAHNQPLHIGLVIPTSNMI</sequence>
<dbReference type="PANTHER" id="PTHR23235:SF164">
    <property type="entry name" value="C2H2-TYPE DOMAIN-CONTAINING PROTEIN"/>
    <property type="match status" value="1"/>
</dbReference>
<evidence type="ECO:0000313" key="13">
    <source>
        <dbReference type="EMBL" id="JAS16724.1"/>
    </source>
</evidence>
<dbReference type="GO" id="GO:0000978">
    <property type="term" value="F:RNA polymerase II cis-regulatory region sequence-specific DNA binding"/>
    <property type="evidence" value="ECO:0007669"/>
    <property type="project" value="TreeGrafter"/>
</dbReference>
<keyword evidence="3" id="KW-0677">Repeat</keyword>
<keyword evidence="7" id="KW-0238">DNA-binding</keyword>
<gene>
    <name evidence="13" type="ORF">g.11205</name>
    <name evidence="14" type="ORF">g.11206</name>
</gene>
<dbReference type="FunFam" id="3.30.160.60:FF:000018">
    <property type="entry name" value="Krueppel-like factor 15"/>
    <property type="match status" value="1"/>
</dbReference>
<feature type="region of interest" description="Disordered" evidence="11">
    <location>
        <begin position="142"/>
        <end position="168"/>
    </location>
</feature>
<dbReference type="GO" id="GO:0005634">
    <property type="term" value="C:nucleus"/>
    <property type="evidence" value="ECO:0007669"/>
    <property type="project" value="UniProtKB-SubCell"/>
</dbReference>
<keyword evidence="2" id="KW-0479">Metal-binding</keyword>
<dbReference type="FunFam" id="3.30.160.60:FF:002639">
    <property type="entry name" value="Kruppel-Like Factor (Zinc finger protein)"/>
    <property type="match status" value="1"/>
</dbReference>
<organism evidence="14">
    <name type="scientific">Clastoptera arizonana</name>
    <name type="common">Arizona spittle bug</name>
    <dbReference type="NCBI Taxonomy" id="38151"/>
    <lineage>
        <taxon>Eukaryota</taxon>
        <taxon>Metazoa</taxon>
        <taxon>Ecdysozoa</taxon>
        <taxon>Arthropoda</taxon>
        <taxon>Hexapoda</taxon>
        <taxon>Insecta</taxon>
        <taxon>Pterygota</taxon>
        <taxon>Neoptera</taxon>
        <taxon>Paraneoptera</taxon>
        <taxon>Hemiptera</taxon>
        <taxon>Auchenorrhyncha</taxon>
        <taxon>Cercopoidea</taxon>
        <taxon>Clastopteridae</taxon>
        <taxon>Clastoptera</taxon>
    </lineage>
</organism>
<protein>
    <recommendedName>
        <fullName evidence="12">C2H2-type domain-containing protein</fullName>
    </recommendedName>
</protein>
<evidence type="ECO:0000256" key="7">
    <source>
        <dbReference type="ARBA" id="ARBA00023125"/>
    </source>
</evidence>
<comment type="subcellular location">
    <subcellularLocation>
        <location evidence="1">Nucleus</location>
    </subcellularLocation>
</comment>
<dbReference type="SUPFAM" id="SSF57667">
    <property type="entry name" value="beta-beta-alpha zinc fingers"/>
    <property type="match status" value="1"/>
</dbReference>
<dbReference type="InterPro" id="IPR036236">
    <property type="entry name" value="Znf_C2H2_sf"/>
</dbReference>
<dbReference type="PROSITE" id="PS50157">
    <property type="entry name" value="ZINC_FINGER_C2H2_2"/>
    <property type="match status" value="3"/>
</dbReference>
<evidence type="ECO:0000256" key="1">
    <source>
        <dbReference type="ARBA" id="ARBA00004123"/>
    </source>
</evidence>
<evidence type="ECO:0000256" key="9">
    <source>
        <dbReference type="ARBA" id="ARBA00023242"/>
    </source>
</evidence>
<dbReference type="GO" id="GO:0000981">
    <property type="term" value="F:DNA-binding transcription factor activity, RNA polymerase II-specific"/>
    <property type="evidence" value="ECO:0007669"/>
    <property type="project" value="TreeGrafter"/>
</dbReference>
<accession>A0A1B6DQM0</accession>
<evidence type="ECO:0000259" key="12">
    <source>
        <dbReference type="PROSITE" id="PS50157"/>
    </source>
</evidence>
<dbReference type="InterPro" id="IPR013087">
    <property type="entry name" value="Znf_C2H2_type"/>
</dbReference>
<evidence type="ECO:0000256" key="6">
    <source>
        <dbReference type="ARBA" id="ARBA00023015"/>
    </source>
</evidence>
<keyword evidence="6" id="KW-0805">Transcription regulation</keyword>
<dbReference type="EMBL" id="GEDC01020574">
    <property type="protein sequence ID" value="JAS16724.1"/>
    <property type="molecule type" value="Transcribed_RNA"/>
</dbReference>
<dbReference type="Pfam" id="PF00096">
    <property type="entry name" value="zf-C2H2"/>
    <property type="match status" value="3"/>
</dbReference>
<evidence type="ECO:0000256" key="3">
    <source>
        <dbReference type="ARBA" id="ARBA00022737"/>
    </source>
</evidence>
<keyword evidence="5" id="KW-0862">Zinc</keyword>
<name>A0A1B6DQM0_9HEMI</name>
<evidence type="ECO:0000313" key="14">
    <source>
        <dbReference type="EMBL" id="JAS27972.1"/>
    </source>
</evidence>
<evidence type="ECO:0000256" key="4">
    <source>
        <dbReference type="ARBA" id="ARBA00022771"/>
    </source>
</evidence>
<proteinExistence type="predicted"/>
<keyword evidence="9" id="KW-0539">Nucleus</keyword>
<evidence type="ECO:0000256" key="8">
    <source>
        <dbReference type="ARBA" id="ARBA00023163"/>
    </source>
</evidence>
<dbReference type="PROSITE" id="PS00028">
    <property type="entry name" value="ZINC_FINGER_C2H2_1"/>
    <property type="match status" value="3"/>
</dbReference>
<dbReference type="AlphaFoldDB" id="A0A1B6DQM0"/>
<dbReference type="PANTHER" id="PTHR23235">
    <property type="entry name" value="KRUEPPEL-LIKE TRANSCRIPTION FACTOR"/>
    <property type="match status" value="1"/>
</dbReference>
<reference evidence="14" key="1">
    <citation type="submission" date="2015-12" db="EMBL/GenBank/DDBJ databases">
        <title>De novo transcriptome assembly of four potential Pierce s Disease insect vectors from Arizona vineyards.</title>
        <authorList>
            <person name="Tassone E.E."/>
        </authorList>
    </citation>
    <scope>NUCLEOTIDE SEQUENCE</scope>
</reference>
<dbReference type="EMBL" id="GEDC01009326">
    <property type="protein sequence ID" value="JAS27972.1"/>
    <property type="molecule type" value="Transcribed_RNA"/>
</dbReference>
<feature type="domain" description="C2H2-type" evidence="12">
    <location>
        <begin position="414"/>
        <end position="443"/>
    </location>
</feature>
<evidence type="ECO:0000256" key="10">
    <source>
        <dbReference type="PROSITE-ProRule" id="PRU00042"/>
    </source>
</evidence>
<evidence type="ECO:0000256" key="2">
    <source>
        <dbReference type="ARBA" id="ARBA00022723"/>
    </source>
</evidence>
<feature type="compositionally biased region" description="Low complexity" evidence="11">
    <location>
        <begin position="145"/>
        <end position="162"/>
    </location>
</feature>
<keyword evidence="8" id="KW-0804">Transcription</keyword>
<evidence type="ECO:0000256" key="5">
    <source>
        <dbReference type="ARBA" id="ARBA00022833"/>
    </source>
</evidence>
<feature type="domain" description="C2H2-type" evidence="12">
    <location>
        <begin position="384"/>
        <end position="413"/>
    </location>
</feature>